<dbReference type="PANTHER" id="PTHR41335">
    <property type="entry name" value="MEMBRANE PROTEIN-RELATED"/>
    <property type="match status" value="1"/>
</dbReference>
<evidence type="ECO:0000256" key="4">
    <source>
        <dbReference type="ARBA" id="ARBA00023136"/>
    </source>
</evidence>
<dbReference type="Proteomes" id="UP000605676">
    <property type="component" value="Unassembled WGS sequence"/>
</dbReference>
<name>A0ABS1HPK2_9BACT</name>
<dbReference type="Pfam" id="PF06305">
    <property type="entry name" value="LapA_dom"/>
    <property type="match status" value="1"/>
</dbReference>
<evidence type="ECO:0000313" key="8">
    <source>
        <dbReference type="Proteomes" id="UP000605676"/>
    </source>
</evidence>
<evidence type="ECO:0000313" key="7">
    <source>
        <dbReference type="EMBL" id="MBK3519610.1"/>
    </source>
</evidence>
<evidence type="ECO:0000256" key="5">
    <source>
        <dbReference type="SAM" id="Phobius"/>
    </source>
</evidence>
<feature type="transmembrane region" description="Helical" evidence="5">
    <location>
        <begin position="39"/>
        <end position="60"/>
    </location>
</feature>
<evidence type="ECO:0000259" key="6">
    <source>
        <dbReference type="Pfam" id="PF06305"/>
    </source>
</evidence>
<evidence type="ECO:0000256" key="2">
    <source>
        <dbReference type="ARBA" id="ARBA00022692"/>
    </source>
</evidence>
<protein>
    <submittedName>
        <fullName evidence="7">LapA family protein</fullName>
    </submittedName>
</protein>
<gene>
    <name evidence="7" type="ORF">JIV24_19865</name>
</gene>
<organism evidence="7 8">
    <name type="scientific">Carboxylicivirga marina</name>
    <dbReference type="NCBI Taxonomy" id="2800988"/>
    <lineage>
        <taxon>Bacteria</taxon>
        <taxon>Pseudomonadati</taxon>
        <taxon>Bacteroidota</taxon>
        <taxon>Bacteroidia</taxon>
        <taxon>Marinilabiliales</taxon>
        <taxon>Marinilabiliaceae</taxon>
        <taxon>Carboxylicivirga</taxon>
    </lineage>
</organism>
<sequence length="86" mass="9656">MKKSFWVILILSAVLVIFSVQNAETVPVNFFFNEVDISLAILLIIVFLAGVIAGASYFYIKSRAKRKATPLDIEEPEEYNEADVSE</sequence>
<evidence type="ECO:0000256" key="3">
    <source>
        <dbReference type="ARBA" id="ARBA00022989"/>
    </source>
</evidence>
<dbReference type="RefSeq" id="WP_200466827.1">
    <property type="nucleotide sequence ID" value="NZ_JAENRR010000079.1"/>
</dbReference>
<dbReference type="InterPro" id="IPR010445">
    <property type="entry name" value="LapA_dom"/>
</dbReference>
<keyword evidence="1" id="KW-1003">Cell membrane</keyword>
<proteinExistence type="predicted"/>
<feature type="domain" description="Lipopolysaccharide assembly protein A" evidence="6">
    <location>
        <begin position="21"/>
        <end position="65"/>
    </location>
</feature>
<keyword evidence="3 5" id="KW-1133">Transmembrane helix</keyword>
<keyword evidence="8" id="KW-1185">Reference proteome</keyword>
<dbReference type="EMBL" id="JAENRR010000079">
    <property type="protein sequence ID" value="MBK3519610.1"/>
    <property type="molecule type" value="Genomic_DNA"/>
</dbReference>
<keyword evidence="2 5" id="KW-0812">Transmembrane</keyword>
<keyword evidence="4 5" id="KW-0472">Membrane</keyword>
<reference evidence="7 8" key="1">
    <citation type="submission" date="2021-01" db="EMBL/GenBank/DDBJ databases">
        <title>Carboxyliciviraga sp.nov., isolated from coastal sediments.</title>
        <authorList>
            <person name="Lu D."/>
            <person name="Zhang T."/>
        </authorList>
    </citation>
    <scope>NUCLEOTIDE SEQUENCE [LARGE SCALE GENOMIC DNA]</scope>
    <source>
        <strain evidence="7 8">N1Y132</strain>
    </source>
</reference>
<comment type="caution">
    <text evidence="7">The sequence shown here is derived from an EMBL/GenBank/DDBJ whole genome shotgun (WGS) entry which is preliminary data.</text>
</comment>
<dbReference type="PANTHER" id="PTHR41335:SF1">
    <property type="entry name" value="MEMBRANE PROTEIN"/>
    <property type="match status" value="1"/>
</dbReference>
<accession>A0ABS1HPK2</accession>
<evidence type="ECO:0000256" key="1">
    <source>
        <dbReference type="ARBA" id="ARBA00022475"/>
    </source>
</evidence>